<keyword evidence="4 8" id="KW-0819">tRNA processing</keyword>
<evidence type="ECO:0000313" key="13">
    <source>
        <dbReference type="Proteomes" id="UP000005380"/>
    </source>
</evidence>
<dbReference type="SUPFAM" id="SSF56037">
    <property type="entry name" value="PheT/TilS domain"/>
    <property type="match status" value="1"/>
</dbReference>
<dbReference type="STRING" id="717772.THIAE_05450"/>
<reference evidence="12 13" key="1">
    <citation type="submission" date="2013-12" db="EMBL/GenBank/DDBJ databases">
        <authorList>
            <consortium name="DOE Joint Genome Institute"/>
            <person name="Kappler U."/>
            <person name="Huntemann M."/>
            <person name="Han J."/>
            <person name="Chen A."/>
            <person name="Kyrpides N."/>
            <person name="Mavromatis K."/>
            <person name="Markowitz V."/>
            <person name="Palaniappan K."/>
            <person name="Ivanova N."/>
            <person name="Schaumberg A."/>
            <person name="Pati A."/>
            <person name="Liolios K."/>
            <person name="Nordberg H.P."/>
            <person name="Cantor M.N."/>
            <person name="Hua S.X."/>
            <person name="Woyke T."/>
        </authorList>
    </citation>
    <scope>NUCLEOTIDE SEQUENCE [LARGE SCALE GENOMIC DNA]</scope>
    <source>
        <strain evidence="13">AL2</strain>
    </source>
</reference>
<dbReference type="HAMAP" id="MF_01161">
    <property type="entry name" value="tRNA_Ile_lys_synt"/>
    <property type="match status" value="1"/>
</dbReference>
<dbReference type="HOGENOM" id="CLU_018869_2_0_6"/>
<protein>
    <recommendedName>
        <fullName evidence="8">tRNA(Ile)-lysidine synthase</fullName>
        <ecNumber evidence="8">6.3.4.19</ecNumber>
    </recommendedName>
    <alternativeName>
        <fullName evidence="8">tRNA(Ile)-2-lysyl-cytidine synthase</fullName>
    </alternativeName>
    <alternativeName>
        <fullName evidence="8">tRNA(Ile)-lysidine synthetase</fullName>
    </alternativeName>
</protein>
<dbReference type="Proteomes" id="UP000005380">
    <property type="component" value="Chromosome"/>
</dbReference>
<evidence type="ECO:0000256" key="4">
    <source>
        <dbReference type="ARBA" id="ARBA00022694"/>
    </source>
</evidence>
<feature type="binding site" evidence="8">
    <location>
        <begin position="34"/>
        <end position="39"/>
    </location>
    <ligand>
        <name>ATP</name>
        <dbReference type="ChEBI" id="CHEBI:30616"/>
    </ligand>
</feature>
<dbReference type="KEGG" id="tao:THIAE_05450"/>
<dbReference type="InterPro" id="IPR012094">
    <property type="entry name" value="tRNA_Ile_lys_synt"/>
</dbReference>
<dbReference type="InterPro" id="IPR014729">
    <property type="entry name" value="Rossmann-like_a/b/a_fold"/>
</dbReference>
<feature type="domain" description="Lysidine-tRNA(Ile) synthetase C-terminal" evidence="11">
    <location>
        <begin position="380"/>
        <end position="405"/>
    </location>
</feature>
<comment type="domain">
    <text evidence="8">The N-terminal region contains the highly conserved SGGXDS motif, predicted to be a P-loop motif involved in ATP binding.</text>
</comment>
<organism evidence="12 13">
    <name type="scientific">Thiomicrospira aerophila AL3</name>
    <dbReference type="NCBI Taxonomy" id="717772"/>
    <lineage>
        <taxon>Bacteria</taxon>
        <taxon>Pseudomonadati</taxon>
        <taxon>Pseudomonadota</taxon>
        <taxon>Gammaproteobacteria</taxon>
        <taxon>Thiotrichales</taxon>
        <taxon>Piscirickettsiaceae</taxon>
        <taxon>Thiomicrospira</taxon>
    </lineage>
</organism>
<keyword evidence="6 8" id="KW-0067">ATP-binding</keyword>
<comment type="similarity">
    <text evidence="8">Belongs to the tRNA(Ile)-lysidine synthase family.</text>
</comment>
<evidence type="ECO:0000256" key="5">
    <source>
        <dbReference type="ARBA" id="ARBA00022741"/>
    </source>
</evidence>
<dbReference type="Gene3D" id="1.20.59.20">
    <property type="match status" value="1"/>
</dbReference>
<dbReference type="InParanoid" id="W0DWE4"/>
<proteinExistence type="inferred from homology"/>
<dbReference type="Pfam" id="PF01171">
    <property type="entry name" value="ATP_bind_3"/>
    <property type="match status" value="1"/>
</dbReference>
<keyword evidence="13" id="KW-1185">Reference proteome</keyword>
<dbReference type="CDD" id="cd01992">
    <property type="entry name" value="TilS_N"/>
    <property type="match status" value="1"/>
</dbReference>
<dbReference type="PANTHER" id="PTHR43033:SF1">
    <property type="entry name" value="TRNA(ILE)-LYSIDINE SYNTHASE-RELATED"/>
    <property type="match status" value="1"/>
</dbReference>
<gene>
    <name evidence="8" type="primary">tilS</name>
    <name evidence="12" type="ORF">THIAE_05450</name>
</gene>
<dbReference type="InterPro" id="IPR012796">
    <property type="entry name" value="Lysidine-tRNA-synth_C"/>
</dbReference>
<evidence type="ECO:0000256" key="2">
    <source>
        <dbReference type="ARBA" id="ARBA00022490"/>
    </source>
</evidence>
<dbReference type="InterPro" id="IPR012795">
    <property type="entry name" value="tRNA_Ile_lys_synt_N"/>
</dbReference>
<dbReference type="GO" id="GO:0006400">
    <property type="term" value="P:tRNA modification"/>
    <property type="evidence" value="ECO:0007669"/>
    <property type="project" value="UniProtKB-UniRule"/>
</dbReference>
<dbReference type="EC" id="6.3.4.19" evidence="8"/>
<dbReference type="eggNOG" id="COG0037">
    <property type="taxonomic scope" value="Bacteria"/>
</dbReference>
<dbReference type="EMBL" id="CP007030">
    <property type="protein sequence ID" value="AHF01314.1"/>
    <property type="molecule type" value="Genomic_DNA"/>
</dbReference>
<comment type="catalytic activity">
    <reaction evidence="7 8">
        <text>cytidine(34) in tRNA(Ile2) + L-lysine + ATP = lysidine(34) in tRNA(Ile2) + AMP + diphosphate + H(+)</text>
        <dbReference type="Rhea" id="RHEA:43744"/>
        <dbReference type="Rhea" id="RHEA-COMP:10625"/>
        <dbReference type="Rhea" id="RHEA-COMP:10670"/>
        <dbReference type="ChEBI" id="CHEBI:15378"/>
        <dbReference type="ChEBI" id="CHEBI:30616"/>
        <dbReference type="ChEBI" id="CHEBI:32551"/>
        <dbReference type="ChEBI" id="CHEBI:33019"/>
        <dbReference type="ChEBI" id="CHEBI:82748"/>
        <dbReference type="ChEBI" id="CHEBI:83665"/>
        <dbReference type="ChEBI" id="CHEBI:456215"/>
        <dbReference type="EC" id="6.3.4.19"/>
    </reaction>
</comment>
<evidence type="ECO:0000259" key="10">
    <source>
        <dbReference type="Pfam" id="PF09179"/>
    </source>
</evidence>
<keyword evidence="5 8" id="KW-0547">Nucleotide-binding</keyword>
<evidence type="ECO:0000313" key="12">
    <source>
        <dbReference type="EMBL" id="AHF01314.1"/>
    </source>
</evidence>
<evidence type="ECO:0000256" key="7">
    <source>
        <dbReference type="ARBA" id="ARBA00048539"/>
    </source>
</evidence>
<name>W0DWE4_9GAMM</name>
<dbReference type="GO" id="GO:0032267">
    <property type="term" value="F:tRNA(Ile)-lysidine synthase activity"/>
    <property type="evidence" value="ECO:0007669"/>
    <property type="project" value="UniProtKB-EC"/>
</dbReference>
<evidence type="ECO:0000259" key="9">
    <source>
        <dbReference type="Pfam" id="PF01171"/>
    </source>
</evidence>
<dbReference type="InterPro" id="IPR015262">
    <property type="entry name" value="tRNA_Ile_lys_synt_subst-bd"/>
</dbReference>
<dbReference type="SUPFAM" id="SSF52402">
    <property type="entry name" value="Adenine nucleotide alpha hydrolases-like"/>
    <property type="match status" value="1"/>
</dbReference>
<accession>W0DWE4</accession>
<evidence type="ECO:0000256" key="6">
    <source>
        <dbReference type="ARBA" id="ARBA00022840"/>
    </source>
</evidence>
<dbReference type="GO" id="GO:0005737">
    <property type="term" value="C:cytoplasm"/>
    <property type="evidence" value="ECO:0007669"/>
    <property type="project" value="UniProtKB-SubCell"/>
</dbReference>
<evidence type="ECO:0000256" key="1">
    <source>
        <dbReference type="ARBA" id="ARBA00004496"/>
    </source>
</evidence>
<dbReference type="Pfam" id="PF11734">
    <property type="entry name" value="TilS_C"/>
    <property type="match status" value="1"/>
</dbReference>
<dbReference type="PANTHER" id="PTHR43033">
    <property type="entry name" value="TRNA(ILE)-LYSIDINE SYNTHASE-RELATED"/>
    <property type="match status" value="1"/>
</dbReference>
<evidence type="ECO:0000256" key="3">
    <source>
        <dbReference type="ARBA" id="ARBA00022598"/>
    </source>
</evidence>
<dbReference type="OrthoDB" id="9807403at2"/>
<feature type="domain" description="tRNA(Ile)-lysidine/2-thiocytidine synthase N-terminal" evidence="9">
    <location>
        <begin position="29"/>
        <end position="212"/>
    </location>
</feature>
<evidence type="ECO:0000259" key="11">
    <source>
        <dbReference type="Pfam" id="PF11734"/>
    </source>
</evidence>
<dbReference type="NCBIfam" id="TIGR02432">
    <property type="entry name" value="lysidine_TilS_N"/>
    <property type="match status" value="1"/>
</dbReference>
<comment type="function">
    <text evidence="8">Ligates lysine onto the cytidine present at position 34 of the AUA codon-specific tRNA(Ile) that contains the anticodon CAU, in an ATP-dependent manner. Cytidine is converted to lysidine, thus changing the amino acid specificity of the tRNA from methionine to isoleucine.</text>
</comment>
<comment type="subcellular location">
    <subcellularLocation>
        <location evidence="1 8">Cytoplasm</location>
    </subcellularLocation>
</comment>
<sequence>MVTLSSELNQAFEHFFQQLRQVADPIPRLVVAWSGGLDSSVLLHALKQYTTRFSVSVSLSSVHVNHGLNESADQWQQHCEQLAQVWQVEHQTLRLDLKDGANIEARARAARYQALANILANQACLLTAHHQQDQAETVLARLLKGAGIQGLTGMRLLRPLGVQPNKPNQLLGRPLLNVSQAALQDYAERCGLVWVTDPMNNDQHYERVFMRETLWPVLNQRYTEPAQSITMSARLLQEHHELLAEYQQQDWQAWSPSSQRFDWVFLSQLSWPRQQALIARWFDEFHGLRLRQHHWQWFAQQVGSAANDKHPQTQVAGKPMQRYRNHIYYPAHVPMFHLRFDEPLALQTWLIKHWPWVGSDFTVPQCPLLLRNRTPTDGFGGVSLKKWFQSRAVPPWIREAWPVVENEQGCYLLGVN</sequence>
<dbReference type="FunCoup" id="W0DWE4">
    <property type="interactions" value="311"/>
</dbReference>
<feature type="domain" description="tRNA(Ile)-lysidine synthase substrate-binding" evidence="10">
    <location>
        <begin position="266"/>
        <end position="328"/>
    </location>
</feature>
<dbReference type="Pfam" id="PF09179">
    <property type="entry name" value="TilS"/>
    <property type="match status" value="1"/>
</dbReference>
<keyword evidence="2 8" id="KW-0963">Cytoplasm</keyword>
<evidence type="ECO:0000256" key="8">
    <source>
        <dbReference type="HAMAP-Rule" id="MF_01161"/>
    </source>
</evidence>
<dbReference type="RefSeq" id="WP_006460381.1">
    <property type="nucleotide sequence ID" value="NZ_CP007030.1"/>
</dbReference>
<dbReference type="SUPFAM" id="SSF82829">
    <property type="entry name" value="MesJ substrate recognition domain-like"/>
    <property type="match status" value="1"/>
</dbReference>
<dbReference type="Gene3D" id="3.40.50.620">
    <property type="entry name" value="HUPs"/>
    <property type="match status" value="1"/>
</dbReference>
<keyword evidence="3 8" id="KW-0436">Ligase</keyword>
<dbReference type="InterPro" id="IPR011063">
    <property type="entry name" value="TilS/TtcA_N"/>
</dbReference>
<dbReference type="GO" id="GO:0005524">
    <property type="term" value="F:ATP binding"/>
    <property type="evidence" value="ECO:0007669"/>
    <property type="project" value="UniProtKB-UniRule"/>
</dbReference>
<dbReference type="AlphaFoldDB" id="W0DWE4"/>